<evidence type="ECO:0000313" key="3">
    <source>
        <dbReference type="EMBL" id="MBP0445124.1"/>
    </source>
</evidence>
<feature type="transmembrane region" description="Helical" evidence="1">
    <location>
        <begin position="42"/>
        <end position="63"/>
    </location>
</feature>
<reference evidence="3 4" key="1">
    <citation type="submission" date="2021-03" db="EMBL/GenBank/DDBJ databases">
        <authorList>
            <person name="So Y."/>
        </authorList>
    </citation>
    <scope>NUCLEOTIDE SEQUENCE [LARGE SCALE GENOMIC DNA]</scope>
    <source>
        <strain evidence="3 4">SSH11</strain>
    </source>
</reference>
<organism evidence="3 4">
    <name type="scientific">Pararoseomonas baculiformis</name>
    <dbReference type="NCBI Taxonomy" id="2820812"/>
    <lineage>
        <taxon>Bacteria</taxon>
        <taxon>Pseudomonadati</taxon>
        <taxon>Pseudomonadota</taxon>
        <taxon>Alphaproteobacteria</taxon>
        <taxon>Acetobacterales</taxon>
        <taxon>Acetobacteraceae</taxon>
        <taxon>Pararoseomonas</taxon>
    </lineage>
</organism>
<evidence type="ECO:0000313" key="4">
    <source>
        <dbReference type="Proteomes" id="UP000681594"/>
    </source>
</evidence>
<accession>A0ABS4ADN6</accession>
<keyword evidence="1" id="KW-0472">Membrane</keyword>
<dbReference type="RefSeq" id="WP_209379373.1">
    <property type="nucleotide sequence ID" value="NZ_JAGIZB010000008.1"/>
</dbReference>
<dbReference type="EMBL" id="JAGIZB010000008">
    <property type="protein sequence ID" value="MBP0445124.1"/>
    <property type="molecule type" value="Genomic_DNA"/>
</dbReference>
<evidence type="ECO:0000259" key="2">
    <source>
        <dbReference type="Pfam" id="PF02698"/>
    </source>
</evidence>
<dbReference type="Proteomes" id="UP000681594">
    <property type="component" value="Unassembled WGS sequence"/>
</dbReference>
<name>A0ABS4ADN6_9PROT</name>
<proteinExistence type="predicted"/>
<feature type="domain" description="DUF218" evidence="2">
    <location>
        <begin position="82"/>
        <end position="240"/>
    </location>
</feature>
<gene>
    <name evidence="3" type="ORF">J8J14_10065</name>
</gene>
<dbReference type="Pfam" id="PF02698">
    <property type="entry name" value="DUF218"/>
    <property type="match status" value="1"/>
</dbReference>
<keyword evidence="1" id="KW-1133">Transmembrane helix</keyword>
<dbReference type="CDD" id="cd06259">
    <property type="entry name" value="YdcF-like"/>
    <property type="match status" value="1"/>
</dbReference>
<comment type="caution">
    <text evidence="3">The sequence shown here is derived from an EMBL/GenBank/DDBJ whole genome shotgun (WGS) entry which is preliminary data.</text>
</comment>
<evidence type="ECO:0000256" key="1">
    <source>
        <dbReference type="SAM" id="Phobius"/>
    </source>
</evidence>
<protein>
    <submittedName>
        <fullName evidence="3">YdcF family protein</fullName>
    </submittedName>
</protein>
<dbReference type="InterPro" id="IPR051599">
    <property type="entry name" value="Cell_Envelope_Assoc"/>
</dbReference>
<dbReference type="InterPro" id="IPR003848">
    <property type="entry name" value="DUF218"/>
</dbReference>
<sequence>MTSTVSAQSLASAAFLPPTLLLLLAVAGGLLAWRGWRLGGLAAAAAAFGVILLATPAAENWLLGSLEREAARSPGTAAEPSAIIVLGGDGALGADGPEIGPLTLERLRAGAALHRRTGLPLLVTGGPLSKGATPIAKLMAESLEADFGVAVRWVEAEAPDTRGNAEYSVGLLRSSGIGSAYLVSHGWHLPRAAEAFARLGFPVSLSPIRVSPLPPGRLTDWIPRTDHLAWSWYGIREYAGRLVYRLRDGTAEGRRNVLHTAEDGRKIH</sequence>
<keyword evidence="4" id="KW-1185">Reference proteome</keyword>
<dbReference type="PANTHER" id="PTHR30336:SF4">
    <property type="entry name" value="ENVELOPE BIOGENESIS FACTOR ELYC"/>
    <property type="match status" value="1"/>
</dbReference>
<keyword evidence="1" id="KW-0812">Transmembrane</keyword>
<dbReference type="PANTHER" id="PTHR30336">
    <property type="entry name" value="INNER MEMBRANE PROTEIN, PROBABLE PERMEASE"/>
    <property type="match status" value="1"/>
</dbReference>